<sequence length="114" mass="12581">MALRLNTTPLDCEDLVSFVASAYEMKPSLTGASFISQAPRPANICYIACRSSPIWPLFVDRHSTCRVLSVFRCSRNREKTRSTITPRSSHTAPVRFNAGHAGDLGGFSAYLPLF</sequence>
<evidence type="ECO:0000313" key="1">
    <source>
        <dbReference type="EMBL" id="KAJ1131153.1"/>
    </source>
</evidence>
<accession>A0AAV7PSD4</accession>
<dbReference type="AlphaFoldDB" id="A0AAV7PSD4"/>
<keyword evidence="2" id="KW-1185">Reference proteome</keyword>
<comment type="caution">
    <text evidence="1">The sequence shown here is derived from an EMBL/GenBank/DDBJ whole genome shotgun (WGS) entry which is preliminary data.</text>
</comment>
<evidence type="ECO:0000313" key="2">
    <source>
        <dbReference type="Proteomes" id="UP001066276"/>
    </source>
</evidence>
<protein>
    <submittedName>
        <fullName evidence="1">Uncharacterized protein</fullName>
    </submittedName>
</protein>
<reference evidence="1" key="1">
    <citation type="journal article" date="2022" name="bioRxiv">
        <title>Sequencing and chromosome-scale assembly of the giantPleurodeles waltlgenome.</title>
        <authorList>
            <person name="Brown T."/>
            <person name="Elewa A."/>
            <person name="Iarovenko S."/>
            <person name="Subramanian E."/>
            <person name="Araus A.J."/>
            <person name="Petzold A."/>
            <person name="Susuki M."/>
            <person name="Suzuki K.-i.T."/>
            <person name="Hayashi T."/>
            <person name="Toyoda A."/>
            <person name="Oliveira C."/>
            <person name="Osipova E."/>
            <person name="Leigh N.D."/>
            <person name="Simon A."/>
            <person name="Yun M.H."/>
        </authorList>
    </citation>
    <scope>NUCLEOTIDE SEQUENCE</scope>
    <source>
        <strain evidence="1">20211129_DDA</strain>
        <tissue evidence="1">Liver</tissue>
    </source>
</reference>
<name>A0AAV7PSD4_PLEWA</name>
<dbReference type="EMBL" id="JANPWB010000011">
    <property type="protein sequence ID" value="KAJ1131153.1"/>
    <property type="molecule type" value="Genomic_DNA"/>
</dbReference>
<dbReference type="Proteomes" id="UP001066276">
    <property type="component" value="Chromosome 7"/>
</dbReference>
<proteinExistence type="predicted"/>
<organism evidence="1 2">
    <name type="scientific">Pleurodeles waltl</name>
    <name type="common">Iberian ribbed newt</name>
    <dbReference type="NCBI Taxonomy" id="8319"/>
    <lineage>
        <taxon>Eukaryota</taxon>
        <taxon>Metazoa</taxon>
        <taxon>Chordata</taxon>
        <taxon>Craniata</taxon>
        <taxon>Vertebrata</taxon>
        <taxon>Euteleostomi</taxon>
        <taxon>Amphibia</taxon>
        <taxon>Batrachia</taxon>
        <taxon>Caudata</taxon>
        <taxon>Salamandroidea</taxon>
        <taxon>Salamandridae</taxon>
        <taxon>Pleurodelinae</taxon>
        <taxon>Pleurodeles</taxon>
    </lineage>
</organism>
<gene>
    <name evidence="1" type="ORF">NDU88_009496</name>
</gene>